<keyword evidence="13" id="KW-1185">Reference proteome</keyword>
<dbReference type="InterPro" id="IPR036640">
    <property type="entry name" value="ABC1_TM_sf"/>
</dbReference>
<dbReference type="GO" id="GO:0005524">
    <property type="term" value="F:ATP binding"/>
    <property type="evidence" value="ECO:0007669"/>
    <property type="project" value="UniProtKB-KW"/>
</dbReference>
<keyword evidence="4" id="KW-0547">Nucleotide-binding</keyword>
<sequence length="1420" mass="154721">MTTTAQDEHQIESNEARQKHGFLGCWRSIFKFTAKAHLFILLPATATSAAAGCLQPAMAFFFGKFFDTFSDFAAGKTDGSTFMDRSLGSLHALLGLAAATFVFKGTLFSLWLVFGEMQARSIRELLFQSLLDREIEWYEARTTGVGTLLTRFQRYDVSRVTGHLSNDIRQISELQLGTSQPLGFVFVCLVQALAGLGLAMVTNWKLTLVVLSAIPVIAIGSILISRRVQANIDYRNETLTTATTLANKCVTNIVTVKCFNTQDQEANNYSSAVRAAGVFSLKQAFSTALQSGFVRFTTTAMFVQGFWYGGTQVHSGATSAGKVVTTFWACLITAKAIEDMLPHCIILQRSQSSASALETVVNKVLEGQPQLRNVGRLSPQFCEGNIEIRAVSFAYPSRPTSLALDHCTFYFPAGETTFIVGKSGSGKSTLSNILMRFYHPKTGAIFIDDNDLGDIDTNWLRNNITLVQQKCVLFSDTIFRNVALGRRDFDRVTEVRVNECLRMAALGHTIDQLPGGVHTRVGTSGSSLSGGQKQRIAIARACLRDTPIMILDEATSALDNSSKIAVMRSIREWRRGKTTIIITHDLSQIQDNDFVYVLESGRVIQEGRRGSLADLKSAATGHGAYAKELSIGQINCSDERTKSMSRRGLPGSPRTITPSSPLKKDSFDLDTAASAQSHSLETAQDSWGGRSLGHRLRKGLSASSGAALKLLKRQSMARAKAMYTLYQTNPSEHQGATSSSAAYANPAAITRKSIFVSAIPRTPRTRDKPLPTPPLRYDAIGGNKSIDHDIMDVTLAEKVSKHLQPAASITAVLLALWPSLDNVNRSKLLLGFLATLVHAGAPPAFSYALVQIFDTYYFPTGYEKKALTYSMVVVGIAVVDGFACFFMQYLLDSASQSWVDTLRIQALQRILRQPKAWFDEDHNNPAALISSLDKNAEEIKDLVEKFAAQLLVVAVMMAVAFTWSMLSCWKITLVSLAASPVLYILAKGFGIVSALWESRTSSASDSVNEIFVESFADIKTVRSLTLESYFHNKYRDATRQAFSIGVRRALFSGFFFGLSDSAIAFFTPMIFWYGARLATDHEWPINSILTVFGLLLFCTTNANAVITYIPQTSSAADTANRLLRLARMQVNSHEEVGKVQLDEHDPVTLSGPIHFINLTFFYPTRPEAAALRRLNLTIPSGKTTAIVGASGSGKSTIASLLLGLYPPTADHLALSPSNPNEGPASLTLSGRDIRTLDVSSLRSLIAAVPQIPVLLPTTVRENIIYGLPPDSPWTSATRIDSAARAAGIHEFIQSLSQGYATVIGEGGLGVSGGQAQRIVIARALIRDPKVLILDEATSALDRDSAASIRQSIARLSREKKGKLTVIVVTHAREMMEVADHVVVMEEGRAVEQGPFTELVERGGRLWALLNAGDDGASQTA</sequence>
<feature type="domain" description="ABC transmembrane type-1" evidence="11">
    <location>
        <begin position="44"/>
        <end position="349"/>
    </location>
</feature>
<dbReference type="SMART" id="SM00382">
    <property type="entry name" value="AAA"/>
    <property type="match status" value="2"/>
</dbReference>
<evidence type="ECO:0000313" key="13">
    <source>
        <dbReference type="Proteomes" id="UP000054466"/>
    </source>
</evidence>
<feature type="transmembrane region" description="Helical" evidence="9">
    <location>
        <begin position="38"/>
        <end position="62"/>
    </location>
</feature>
<reference evidence="12 13" key="1">
    <citation type="submission" date="2015-01" db="EMBL/GenBank/DDBJ databases">
        <title>The Genome Sequence of Cladophialophora immunda CBS83496.</title>
        <authorList>
            <consortium name="The Broad Institute Genomics Platform"/>
            <person name="Cuomo C."/>
            <person name="de Hoog S."/>
            <person name="Gorbushina A."/>
            <person name="Stielow B."/>
            <person name="Teixiera M."/>
            <person name="Abouelleil A."/>
            <person name="Chapman S.B."/>
            <person name="Priest M."/>
            <person name="Young S.K."/>
            <person name="Wortman J."/>
            <person name="Nusbaum C."/>
            <person name="Birren B."/>
        </authorList>
    </citation>
    <scope>NUCLEOTIDE SEQUENCE [LARGE SCALE GENOMIC DNA]</scope>
    <source>
        <strain evidence="12 13">CBS 83496</strain>
    </source>
</reference>
<dbReference type="Pfam" id="PF00005">
    <property type="entry name" value="ABC_tran"/>
    <property type="match status" value="2"/>
</dbReference>
<feature type="transmembrane region" description="Helical" evidence="9">
    <location>
        <begin position="972"/>
        <end position="996"/>
    </location>
</feature>
<evidence type="ECO:0000256" key="9">
    <source>
        <dbReference type="SAM" id="Phobius"/>
    </source>
</evidence>
<dbReference type="PROSITE" id="PS50893">
    <property type="entry name" value="ABC_TRANSPORTER_2"/>
    <property type="match status" value="2"/>
</dbReference>
<accession>A0A0D1ZEK9</accession>
<evidence type="ECO:0000256" key="7">
    <source>
        <dbReference type="ARBA" id="ARBA00023136"/>
    </source>
</evidence>
<keyword evidence="5" id="KW-0067">ATP-binding</keyword>
<dbReference type="GO" id="GO:0005743">
    <property type="term" value="C:mitochondrial inner membrane"/>
    <property type="evidence" value="ECO:0007669"/>
    <property type="project" value="TreeGrafter"/>
</dbReference>
<dbReference type="FunFam" id="3.40.50.300:FF:001471">
    <property type="entry name" value="P-loop containing nucleoside triphosphate hydrolase protein"/>
    <property type="match status" value="1"/>
</dbReference>
<dbReference type="InterPro" id="IPR017871">
    <property type="entry name" value="ABC_transporter-like_CS"/>
</dbReference>
<feature type="transmembrane region" description="Helical" evidence="9">
    <location>
        <begin position="92"/>
        <end position="114"/>
    </location>
</feature>
<dbReference type="CDD" id="cd18578">
    <property type="entry name" value="ABC_6TM_Pgp_ABCB1_D2_like"/>
    <property type="match status" value="1"/>
</dbReference>
<keyword evidence="7 9" id="KW-0472">Membrane</keyword>
<dbReference type="InterPro" id="IPR003593">
    <property type="entry name" value="AAA+_ATPase"/>
</dbReference>
<feature type="compositionally biased region" description="Polar residues" evidence="8">
    <location>
        <begin position="673"/>
        <end position="685"/>
    </location>
</feature>
<keyword evidence="3 9" id="KW-0812">Transmembrane</keyword>
<feature type="transmembrane region" description="Helical" evidence="9">
    <location>
        <begin position="869"/>
        <end position="891"/>
    </location>
</feature>
<evidence type="ECO:0000256" key="8">
    <source>
        <dbReference type="SAM" id="MobiDB-lite"/>
    </source>
</evidence>
<dbReference type="Gene3D" id="3.40.50.300">
    <property type="entry name" value="P-loop containing nucleotide triphosphate hydrolases"/>
    <property type="match status" value="2"/>
</dbReference>
<evidence type="ECO:0000256" key="5">
    <source>
        <dbReference type="ARBA" id="ARBA00022840"/>
    </source>
</evidence>
<feature type="transmembrane region" description="Helical" evidence="9">
    <location>
        <begin position="206"/>
        <end position="225"/>
    </location>
</feature>
<gene>
    <name evidence="12" type="ORF">PV07_09282</name>
</gene>
<dbReference type="PROSITE" id="PS50929">
    <property type="entry name" value="ABC_TM1F"/>
    <property type="match status" value="2"/>
</dbReference>
<dbReference type="GeneID" id="27348476"/>
<evidence type="ECO:0000256" key="6">
    <source>
        <dbReference type="ARBA" id="ARBA00022989"/>
    </source>
</evidence>
<evidence type="ECO:0000256" key="2">
    <source>
        <dbReference type="ARBA" id="ARBA00022448"/>
    </source>
</evidence>
<organism evidence="12 13">
    <name type="scientific">Cladophialophora immunda</name>
    <dbReference type="NCBI Taxonomy" id="569365"/>
    <lineage>
        <taxon>Eukaryota</taxon>
        <taxon>Fungi</taxon>
        <taxon>Dikarya</taxon>
        <taxon>Ascomycota</taxon>
        <taxon>Pezizomycotina</taxon>
        <taxon>Eurotiomycetes</taxon>
        <taxon>Chaetothyriomycetidae</taxon>
        <taxon>Chaetothyriales</taxon>
        <taxon>Herpotrichiellaceae</taxon>
        <taxon>Cladophialophora</taxon>
    </lineage>
</organism>
<dbReference type="HOGENOM" id="CLU_000604_17_2_1"/>
<dbReference type="Pfam" id="PF00664">
    <property type="entry name" value="ABC_membrane"/>
    <property type="match status" value="2"/>
</dbReference>
<evidence type="ECO:0000259" key="11">
    <source>
        <dbReference type="PROSITE" id="PS50929"/>
    </source>
</evidence>
<dbReference type="OrthoDB" id="6500128at2759"/>
<name>A0A0D1ZEK9_9EURO</name>
<evidence type="ECO:0000256" key="1">
    <source>
        <dbReference type="ARBA" id="ARBA00004141"/>
    </source>
</evidence>
<dbReference type="PANTHER" id="PTHR43394:SF15">
    <property type="entry name" value="ALPHA-FACTOR-TRANSPORTING ATPASE"/>
    <property type="match status" value="1"/>
</dbReference>
<feature type="domain" description="ABC transporter" evidence="10">
    <location>
        <begin position="1153"/>
        <end position="1411"/>
    </location>
</feature>
<dbReference type="Proteomes" id="UP000054466">
    <property type="component" value="Unassembled WGS sequence"/>
</dbReference>
<feature type="region of interest" description="Disordered" evidence="8">
    <location>
        <begin position="640"/>
        <end position="691"/>
    </location>
</feature>
<feature type="domain" description="ABC transmembrane type-1" evidence="11">
    <location>
        <begin position="829"/>
        <end position="1114"/>
    </location>
</feature>
<dbReference type="VEuPathDB" id="FungiDB:PV07_09282"/>
<dbReference type="RefSeq" id="XP_016246382.1">
    <property type="nucleotide sequence ID" value="XM_016396526.1"/>
</dbReference>
<dbReference type="FunFam" id="3.40.50.300:FF:000604">
    <property type="entry name" value="ABC transporter B family member 28"/>
    <property type="match status" value="1"/>
</dbReference>
<feature type="transmembrane region" description="Helical" evidence="9">
    <location>
        <begin position="946"/>
        <end position="966"/>
    </location>
</feature>
<proteinExistence type="predicted"/>
<evidence type="ECO:0000256" key="4">
    <source>
        <dbReference type="ARBA" id="ARBA00022741"/>
    </source>
</evidence>
<dbReference type="SUPFAM" id="SSF52540">
    <property type="entry name" value="P-loop containing nucleoside triphosphate hydrolases"/>
    <property type="match status" value="2"/>
</dbReference>
<keyword evidence="2" id="KW-0813">Transport</keyword>
<protein>
    <submittedName>
        <fullName evidence="12">Uncharacterized protein</fullName>
    </submittedName>
</protein>
<evidence type="ECO:0000259" key="10">
    <source>
        <dbReference type="PROSITE" id="PS50893"/>
    </source>
</evidence>
<dbReference type="PROSITE" id="PS00211">
    <property type="entry name" value="ABC_TRANSPORTER_1"/>
    <property type="match status" value="1"/>
</dbReference>
<feature type="transmembrane region" description="Helical" evidence="9">
    <location>
        <begin position="1049"/>
        <end position="1073"/>
    </location>
</feature>
<feature type="transmembrane region" description="Helical" evidence="9">
    <location>
        <begin position="828"/>
        <end position="849"/>
    </location>
</feature>
<dbReference type="GO" id="GO:0015421">
    <property type="term" value="F:ABC-type oligopeptide transporter activity"/>
    <property type="evidence" value="ECO:0007669"/>
    <property type="project" value="TreeGrafter"/>
</dbReference>
<feature type="transmembrane region" description="Helical" evidence="9">
    <location>
        <begin position="1085"/>
        <end position="1106"/>
    </location>
</feature>
<dbReference type="SUPFAM" id="SSF90123">
    <property type="entry name" value="ABC transporter transmembrane region"/>
    <property type="match status" value="2"/>
</dbReference>
<dbReference type="STRING" id="569365.A0A0D1ZEK9"/>
<dbReference type="GO" id="GO:0090374">
    <property type="term" value="P:oligopeptide export from mitochondrion"/>
    <property type="evidence" value="ECO:0007669"/>
    <property type="project" value="TreeGrafter"/>
</dbReference>
<dbReference type="CDD" id="cd18577">
    <property type="entry name" value="ABC_6TM_Pgp_ABCB1_D1_like"/>
    <property type="match status" value="1"/>
</dbReference>
<dbReference type="InterPro" id="IPR011527">
    <property type="entry name" value="ABC1_TM_dom"/>
</dbReference>
<feature type="domain" description="ABC transporter" evidence="10">
    <location>
        <begin position="386"/>
        <end position="625"/>
    </location>
</feature>
<evidence type="ECO:0000313" key="12">
    <source>
        <dbReference type="EMBL" id="KIW26166.1"/>
    </source>
</evidence>
<dbReference type="GO" id="GO:0016887">
    <property type="term" value="F:ATP hydrolysis activity"/>
    <property type="evidence" value="ECO:0007669"/>
    <property type="project" value="InterPro"/>
</dbReference>
<dbReference type="InterPro" id="IPR039421">
    <property type="entry name" value="Type_1_exporter"/>
</dbReference>
<keyword evidence="6 9" id="KW-1133">Transmembrane helix</keyword>
<dbReference type="InterPro" id="IPR003439">
    <property type="entry name" value="ABC_transporter-like_ATP-bd"/>
</dbReference>
<evidence type="ECO:0000256" key="3">
    <source>
        <dbReference type="ARBA" id="ARBA00022692"/>
    </source>
</evidence>
<dbReference type="Gene3D" id="1.20.1560.10">
    <property type="entry name" value="ABC transporter type 1, transmembrane domain"/>
    <property type="match status" value="2"/>
</dbReference>
<dbReference type="EMBL" id="KN847044">
    <property type="protein sequence ID" value="KIW26166.1"/>
    <property type="molecule type" value="Genomic_DNA"/>
</dbReference>
<dbReference type="InterPro" id="IPR027417">
    <property type="entry name" value="P-loop_NTPase"/>
</dbReference>
<comment type="subcellular location">
    <subcellularLocation>
        <location evidence="1">Membrane</location>
        <topology evidence="1">Multi-pass membrane protein</topology>
    </subcellularLocation>
</comment>
<dbReference type="PANTHER" id="PTHR43394">
    <property type="entry name" value="ATP-DEPENDENT PERMEASE MDL1, MITOCHONDRIAL"/>
    <property type="match status" value="1"/>
</dbReference>
<feature type="transmembrane region" description="Helical" evidence="9">
    <location>
        <begin position="182"/>
        <end position="200"/>
    </location>
</feature>